<sequence>MADLIREENLKISLLDVEDFIKKNDFPEVTNPVTFDANKNPTNDGLLSNILFGITKESRANTFAYIDLKRKFINPVIYKIWSKVDSKIKSVVHGIGTFSVDKSGSIVEDEKGSTGIDFLIKNLDKFKFRRTDSAKRDRFIQFLEQNKKHFFTSKLIVIPPFYRDVKVDGGKISIGDINKLYMNILVTVKSIEDSKDYGFSIGKAVEGRVQEGLLEIYNWFGTGTATNPNGGLPGKFGVIRRANMSKTTDYATRLVLSAPKLNVENMEDMRADLDHSVLPLASAAANFFPFVIFHMRRLFEAIFMESIKKFELAESYQMQFSDVILKEELDRFIHGYSDRFRPVLVSTTKGYKPLKFTGYHSSDIVDRDLTWCDVIYMACHEAVKDKMILITRYPIDSFYNEFCTKIRLSSTIETEEIKIDNEVYTHYPKIRQEDIGSDTSTRFVDTFNICNCYLSSIGGDYDGDMVTIKGIFTDEANKELEGQLNSNLHYINLGGKSVVESAKESLQAIYAMTLVLPDTKLTNPTF</sequence>
<accession>A0A8S5UTT4</accession>
<organism evidence="1">
    <name type="scientific">Myoviridae sp. ctYA416</name>
    <dbReference type="NCBI Taxonomy" id="2825125"/>
    <lineage>
        <taxon>Viruses</taxon>
        <taxon>Duplodnaviria</taxon>
        <taxon>Heunggongvirae</taxon>
        <taxon>Uroviricota</taxon>
        <taxon>Caudoviricetes</taxon>
    </lineage>
</organism>
<dbReference type="GO" id="GO:0000428">
    <property type="term" value="C:DNA-directed RNA polymerase complex"/>
    <property type="evidence" value="ECO:0007669"/>
    <property type="project" value="UniProtKB-KW"/>
</dbReference>
<proteinExistence type="predicted"/>
<dbReference type="EMBL" id="BK016136">
    <property type="protein sequence ID" value="DAF97859.1"/>
    <property type="molecule type" value="Genomic_DNA"/>
</dbReference>
<reference evidence="1" key="1">
    <citation type="journal article" date="2021" name="Proc. Natl. Acad. Sci. U.S.A.">
        <title>A Catalog of Tens of Thousands of Viruses from Human Metagenomes Reveals Hidden Associations with Chronic Diseases.</title>
        <authorList>
            <person name="Tisza M.J."/>
            <person name="Buck C.B."/>
        </authorList>
    </citation>
    <scope>NUCLEOTIDE SEQUENCE</scope>
    <source>
        <strain evidence="1">CtYA416</strain>
    </source>
</reference>
<keyword evidence="1" id="KW-0240">DNA-directed RNA polymerase</keyword>
<keyword evidence="1" id="KW-0804">Transcription</keyword>
<evidence type="ECO:0000313" key="1">
    <source>
        <dbReference type="EMBL" id="DAF97859.1"/>
    </source>
</evidence>
<dbReference type="SUPFAM" id="SSF64484">
    <property type="entry name" value="beta and beta-prime subunits of DNA dependent RNA-polymerase"/>
    <property type="match status" value="1"/>
</dbReference>
<name>A0A8S5UTT4_9CAUD</name>
<protein>
    <submittedName>
        <fullName evidence="1">DNA-directed RNA polymerase II subunit</fullName>
    </submittedName>
</protein>